<dbReference type="KEGG" id="phl:KKY_9"/>
<dbReference type="HOGENOM" id="CLU_3237308_0_0_5"/>
<reference evidence="1 2" key="1">
    <citation type="journal article" date="2012" name="J. Bacteriol.">
        <title>Complete genome sequence of Pelagibacterium halotolerans B2T.</title>
        <authorList>
            <person name="Huo Y.Y."/>
            <person name="Cheng H."/>
            <person name="Han X.F."/>
            <person name="Jiang X.W."/>
            <person name="Sun C."/>
            <person name="Zhang X.Q."/>
            <person name="Zhu X.F."/>
            <person name="Liu Y.F."/>
            <person name="Li P.F."/>
            <person name="Ni P.X."/>
            <person name="Wu M."/>
        </authorList>
    </citation>
    <scope>NUCLEOTIDE SEQUENCE [LARGE SCALE GENOMIC DNA]</scope>
    <source>
        <strain evidence="2">DSM 22347 / JCM 15775 / CGMCC 1.7692 / B2</strain>
    </source>
</reference>
<keyword evidence="2" id="KW-1185">Reference proteome</keyword>
<accession>G4RFP3</accession>
<organism evidence="1 2">
    <name type="scientific">Pelagibacterium halotolerans (strain DSM 22347 / JCM 15775 / CGMCC 1.7692 / B2)</name>
    <dbReference type="NCBI Taxonomy" id="1082931"/>
    <lineage>
        <taxon>Bacteria</taxon>
        <taxon>Pseudomonadati</taxon>
        <taxon>Pseudomonadota</taxon>
        <taxon>Alphaproteobacteria</taxon>
        <taxon>Hyphomicrobiales</taxon>
        <taxon>Devosiaceae</taxon>
        <taxon>Pelagibacterium</taxon>
    </lineage>
</organism>
<dbReference type="EMBL" id="CP003075">
    <property type="protein sequence ID" value="AEQ50057.1"/>
    <property type="molecule type" value="Genomic_DNA"/>
</dbReference>
<evidence type="ECO:0000313" key="2">
    <source>
        <dbReference type="Proteomes" id="UP000008850"/>
    </source>
</evidence>
<proteinExistence type="predicted"/>
<dbReference type="AlphaFoldDB" id="G4RFP3"/>
<dbReference type="Proteomes" id="UP000008850">
    <property type="component" value="Chromosome"/>
</dbReference>
<sequence length="43" mass="4537">MEAFVGVFSATSSPFSLNMGRSAAPCKAGQTPLLVFGSIFRQK</sequence>
<gene>
    <name evidence="1" type="ordered locus">KKY_9</name>
</gene>
<evidence type="ECO:0000313" key="1">
    <source>
        <dbReference type="EMBL" id="AEQ50057.1"/>
    </source>
</evidence>
<protein>
    <submittedName>
        <fullName evidence="1">Uncharacterized protein</fullName>
    </submittedName>
</protein>
<name>G4RFP3_PELHB</name>